<evidence type="ECO:0000259" key="5">
    <source>
        <dbReference type="SMART" id="SM00528"/>
    </source>
</evidence>
<dbReference type="SUPFAM" id="SSF81273">
    <property type="entry name" value="H-NS histone-like proteins"/>
    <property type="match status" value="1"/>
</dbReference>
<dbReference type="PANTHER" id="PTHR38097:SF2">
    <property type="entry name" value="DNA-BINDING PROTEIN STPA"/>
    <property type="match status" value="1"/>
</dbReference>
<dbReference type="Pfam" id="PF00816">
    <property type="entry name" value="Histone_HNS"/>
    <property type="match status" value="1"/>
</dbReference>
<dbReference type="Gene3D" id="4.10.430.30">
    <property type="match status" value="1"/>
</dbReference>
<dbReference type="RefSeq" id="WP_189688223.1">
    <property type="nucleotide sequence ID" value="NZ_BMYK01000010.1"/>
</dbReference>
<comment type="similarity">
    <text evidence="2">Belongs to the histone-like protein H-NS family.</text>
</comment>
<dbReference type="Proteomes" id="UP000626210">
    <property type="component" value="Unassembled WGS sequence"/>
</dbReference>
<evidence type="ECO:0000256" key="1">
    <source>
        <dbReference type="ARBA" id="ARBA00004453"/>
    </source>
</evidence>
<reference evidence="7" key="1">
    <citation type="journal article" date="2019" name="Int. J. Syst. Evol. Microbiol.">
        <title>The Global Catalogue of Microorganisms (GCM) 10K type strain sequencing project: providing services to taxonomists for standard genome sequencing and annotation.</title>
        <authorList>
            <consortium name="The Broad Institute Genomics Platform"/>
            <consortium name="The Broad Institute Genome Sequencing Center for Infectious Disease"/>
            <person name="Wu L."/>
            <person name="Ma J."/>
        </authorList>
    </citation>
    <scope>NUCLEOTIDE SEQUENCE [LARGE SCALE GENOMIC DNA]</scope>
    <source>
        <strain evidence="7">KCTC 23314</strain>
    </source>
</reference>
<dbReference type="PANTHER" id="PTHR38097">
    <property type="match status" value="1"/>
</dbReference>
<evidence type="ECO:0000313" key="7">
    <source>
        <dbReference type="Proteomes" id="UP000626210"/>
    </source>
</evidence>
<organism evidence="6 7">
    <name type="scientific">Pseudorhodoferax aquiterrae</name>
    <dbReference type="NCBI Taxonomy" id="747304"/>
    <lineage>
        <taxon>Bacteria</taxon>
        <taxon>Pseudomonadati</taxon>
        <taxon>Pseudomonadota</taxon>
        <taxon>Betaproteobacteria</taxon>
        <taxon>Burkholderiales</taxon>
        <taxon>Comamonadaceae</taxon>
    </lineage>
</organism>
<keyword evidence="3" id="KW-0963">Cytoplasm</keyword>
<name>A0ABQ3G444_9BURK</name>
<accession>A0ABQ3G444</accession>
<comment type="subcellular location">
    <subcellularLocation>
        <location evidence="1">Cytoplasm</location>
        <location evidence="1">Nucleoid</location>
    </subcellularLocation>
</comment>
<keyword evidence="4" id="KW-0238">DNA-binding</keyword>
<sequence length="94" mass="10933">MTPYKELLQQREELDRQIRELRQRDVQGAIEQARAIVSEFELTQDQVFGRTRASVAGTKVDAKYRDPASGATWTGRGKAPRWIADRNREEFLIR</sequence>
<evidence type="ECO:0000256" key="4">
    <source>
        <dbReference type="ARBA" id="ARBA00023125"/>
    </source>
</evidence>
<feature type="domain" description="DNA-binding protein H-NS-like C-terminal" evidence="5">
    <location>
        <begin position="54"/>
        <end position="93"/>
    </location>
</feature>
<comment type="caution">
    <text evidence="6">The sequence shown here is derived from an EMBL/GenBank/DDBJ whole genome shotgun (WGS) entry which is preliminary data.</text>
</comment>
<dbReference type="EMBL" id="BMYK01000010">
    <property type="protein sequence ID" value="GHC88156.1"/>
    <property type="molecule type" value="Genomic_DNA"/>
</dbReference>
<dbReference type="InterPro" id="IPR027444">
    <property type="entry name" value="H-NS_C_dom"/>
</dbReference>
<dbReference type="SMART" id="SM00528">
    <property type="entry name" value="HNS"/>
    <property type="match status" value="1"/>
</dbReference>
<evidence type="ECO:0000313" key="6">
    <source>
        <dbReference type="EMBL" id="GHC88156.1"/>
    </source>
</evidence>
<evidence type="ECO:0000256" key="2">
    <source>
        <dbReference type="ARBA" id="ARBA00010610"/>
    </source>
</evidence>
<evidence type="ECO:0000256" key="3">
    <source>
        <dbReference type="ARBA" id="ARBA00022490"/>
    </source>
</evidence>
<protein>
    <submittedName>
        <fullName evidence="6">H-NS histone</fullName>
    </submittedName>
</protein>
<gene>
    <name evidence="6" type="ORF">GCM10007320_35050</name>
</gene>
<keyword evidence="7" id="KW-1185">Reference proteome</keyword>
<proteinExistence type="inferred from homology"/>